<dbReference type="Gene3D" id="2.60.120.1440">
    <property type="match status" value="1"/>
</dbReference>
<keyword evidence="1" id="KW-1133">Transmembrane helix</keyword>
<dbReference type="Pfam" id="PF04773">
    <property type="entry name" value="FecR"/>
    <property type="match status" value="1"/>
</dbReference>
<comment type="caution">
    <text evidence="4">The sequence shown here is derived from an EMBL/GenBank/DDBJ whole genome shotgun (WGS) entry which is preliminary data.</text>
</comment>
<dbReference type="AlphaFoldDB" id="A0A2P8G2B1"/>
<dbReference type="EMBL" id="PYGK01000008">
    <property type="protein sequence ID" value="PSL28086.1"/>
    <property type="molecule type" value="Genomic_DNA"/>
</dbReference>
<sequence>MDEALKIHAEILFTKEYVNEITEQEKVELRTLVSGNPEIRLMYDRHIARIESGLLPKNPPKRDVSAALVMFNQRKQSHLNRRRNFRYLVAASIILLITAPLFFLLRKSDFGAKLDNNESIKFSNSIKLKAADGIVYLLGSNNGKKIERDGIAINDSSHTLTFNSRKNNDYRLNDLFVPSKLDYTLVLSDGSSIHLNSSTTLKFPFNFPETAREIYVDGEAYITVKTDPNRPFIVHTEMGDIKVLGTNFNINTYKPGIMIASLVSGSIIINRKNEEIIAKPGFEVVSTLNHPAVTRTFEPKMTLSWMDGIFFFNHSSMREIADVIPRWFDVSKIVIDDNELAAATFTGSINKKKPLDIFLKALEKTSALRYYYVGSELHLKSVK</sequence>
<gene>
    <name evidence="4" type="ORF">CLV42_1085</name>
</gene>
<keyword evidence="5" id="KW-1185">Reference proteome</keyword>
<dbReference type="PANTHER" id="PTHR30273">
    <property type="entry name" value="PERIPLASMIC SIGNAL SENSOR AND SIGMA FACTOR ACTIVATOR FECR-RELATED"/>
    <property type="match status" value="1"/>
</dbReference>
<evidence type="ECO:0000313" key="5">
    <source>
        <dbReference type="Proteomes" id="UP000240978"/>
    </source>
</evidence>
<name>A0A2P8G2B1_9BACT</name>
<dbReference type="InterPro" id="IPR032508">
    <property type="entry name" value="FecR_C"/>
</dbReference>
<feature type="domain" description="FecR protein" evidence="2">
    <location>
        <begin position="184"/>
        <end position="265"/>
    </location>
</feature>
<keyword evidence="1" id="KW-0472">Membrane</keyword>
<protein>
    <submittedName>
        <fullName evidence="4">FecR family protein</fullName>
    </submittedName>
</protein>
<reference evidence="4 5" key="1">
    <citation type="submission" date="2018-03" db="EMBL/GenBank/DDBJ databases">
        <title>Genomic Encyclopedia of Archaeal and Bacterial Type Strains, Phase II (KMG-II): from individual species to whole genera.</title>
        <authorList>
            <person name="Goeker M."/>
        </authorList>
    </citation>
    <scope>NUCLEOTIDE SEQUENCE [LARGE SCALE GENOMIC DNA]</scope>
    <source>
        <strain evidence="4 5">DSM 18107</strain>
    </source>
</reference>
<evidence type="ECO:0000313" key="4">
    <source>
        <dbReference type="EMBL" id="PSL28086.1"/>
    </source>
</evidence>
<dbReference type="InterPro" id="IPR012373">
    <property type="entry name" value="Ferrdict_sens_TM"/>
</dbReference>
<dbReference type="RefSeq" id="WP_106603562.1">
    <property type="nucleotide sequence ID" value="NZ_PYGK01000008.1"/>
</dbReference>
<feature type="transmembrane region" description="Helical" evidence="1">
    <location>
        <begin position="85"/>
        <end position="105"/>
    </location>
</feature>
<organism evidence="4 5">
    <name type="scientific">Chitinophaga ginsengisoli</name>
    <dbReference type="NCBI Taxonomy" id="363837"/>
    <lineage>
        <taxon>Bacteria</taxon>
        <taxon>Pseudomonadati</taxon>
        <taxon>Bacteroidota</taxon>
        <taxon>Chitinophagia</taxon>
        <taxon>Chitinophagales</taxon>
        <taxon>Chitinophagaceae</taxon>
        <taxon>Chitinophaga</taxon>
    </lineage>
</organism>
<feature type="domain" description="Protein FecR C-terminal" evidence="3">
    <location>
        <begin position="310"/>
        <end position="371"/>
    </location>
</feature>
<evidence type="ECO:0000259" key="3">
    <source>
        <dbReference type="Pfam" id="PF16344"/>
    </source>
</evidence>
<dbReference type="Proteomes" id="UP000240978">
    <property type="component" value="Unassembled WGS sequence"/>
</dbReference>
<dbReference type="Pfam" id="PF16344">
    <property type="entry name" value="FecR_C"/>
    <property type="match status" value="1"/>
</dbReference>
<accession>A0A2P8G2B1</accession>
<dbReference type="Gene3D" id="3.55.50.30">
    <property type="match status" value="1"/>
</dbReference>
<dbReference type="GO" id="GO:0016989">
    <property type="term" value="F:sigma factor antagonist activity"/>
    <property type="evidence" value="ECO:0007669"/>
    <property type="project" value="TreeGrafter"/>
</dbReference>
<dbReference type="PANTHER" id="PTHR30273:SF2">
    <property type="entry name" value="PROTEIN FECR"/>
    <property type="match status" value="1"/>
</dbReference>
<dbReference type="OrthoDB" id="1099576at2"/>
<dbReference type="InterPro" id="IPR006860">
    <property type="entry name" value="FecR"/>
</dbReference>
<evidence type="ECO:0000256" key="1">
    <source>
        <dbReference type="SAM" id="Phobius"/>
    </source>
</evidence>
<proteinExistence type="predicted"/>
<keyword evidence="1" id="KW-0812">Transmembrane</keyword>
<evidence type="ECO:0000259" key="2">
    <source>
        <dbReference type="Pfam" id="PF04773"/>
    </source>
</evidence>